<organism evidence="1 2">
    <name type="scientific">Kosmotoga olearia (strain ATCC BAA-1733 / DSM 21960 / TBF 19.5.1)</name>
    <dbReference type="NCBI Taxonomy" id="521045"/>
    <lineage>
        <taxon>Bacteria</taxon>
        <taxon>Thermotogati</taxon>
        <taxon>Thermotogota</taxon>
        <taxon>Thermotogae</taxon>
        <taxon>Kosmotogales</taxon>
        <taxon>Kosmotogaceae</taxon>
        <taxon>Kosmotoga</taxon>
    </lineage>
</organism>
<sequence>MEKTSISEIKELSLMIRRGWEIVRYEIQGEKVIFHLVKELGKFNWSEDPELKRKYGGDCANDE</sequence>
<dbReference type="HOGENOM" id="CLU_2880034_0_0_0"/>
<gene>
    <name evidence="1" type="ordered locus">Kole_0298</name>
</gene>
<reference evidence="1 2" key="1">
    <citation type="submission" date="2009-06" db="EMBL/GenBank/DDBJ databases">
        <title>Complete sequence of Thermotogales bacterium TBF 19.5.1.</title>
        <authorList>
            <consortium name="US DOE Joint Genome Institute"/>
            <person name="Lucas S."/>
            <person name="Copeland A."/>
            <person name="Lapidus A."/>
            <person name="Glavina del Rio T."/>
            <person name="Tice H."/>
            <person name="Bruce D."/>
            <person name="Goodwin L."/>
            <person name="Pitluck S."/>
            <person name="Chertkov O."/>
            <person name="Brettin T."/>
            <person name="Detter J.C."/>
            <person name="Han C."/>
            <person name="Schmutz J."/>
            <person name="Larimer F."/>
            <person name="Land M."/>
            <person name="Hauser L."/>
            <person name="Kyrpides N."/>
            <person name="Ovchinnikova G."/>
            <person name="Noll K."/>
        </authorList>
    </citation>
    <scope>NUCLEOTIDE SEQUENCE [LARGE SCALE GENOMIC DNA]</scope>
    <source>
        <strain evidence="2">ATCC BAA-1733 / DSM 21960 / TBF 19.5.1</strain>
    </source>
</reference>
<evidence type="ECO:0000313" key="1">
    <source>
        <dbReference type="EMBL" id="ACR79023.1"/>
    </source>
</evidence>
<dbReference type="RefSeq" id="WP_012744810.1">
    <property type="nucleotide sequence ID" value="NC_012785.1"/>
</dbReference>
<dbReference type="KEGG" id="kol:Kole_0298"/>
<keyword evidence="2" id="KW-1185">Reference proteome</keyword>
<protein>
    <submittedName>
        <fullName evidence="1">Uncharacterized protein</fullName>
    </submittedName>
</protein>
<name>C5CD79_KOSOT</name>
<dbReference type="OrthoDB" id="48197at2"/>
<dbReference type="AlphaFoldDB" id="C5CD79"/>
<dbReference type="STRING" id="521045.Kole_0298"/>
<reference evidence="1 2" key="2">
    <citation type="journal article" date="2011" name="J. Bacteriol.">
        <title>Genome Sequence of Kosmotoga olearia Strain TBF 19.5.1, a Thermophilic Bacterium with a Wide Growth Temperature Range, Isolated from the Troll B Oil Platform in the North Sea.</title>
        <authorList>
            <person name="Swithers K.S."/>
            <person name="Dipippo J.L."/>
            <person name="Bruce D.C."/>
            <person name="Detter C."/>
            <person name="Tapia R."/>
            <person name="Han S."/>
            <person name="Goodwin L.A."/>
            <person name="Han J."/>
            <person name="Woyke T."/>
            <person name="Pitluck S."/>
            <person name="Pennacchio L."/>
            <person name="Nolan M."/>
            <person name="Mikhailova N."/>
            <person name="Land M.L."/>
            <person name="Nesbo C.L."/>
            <person name="Gogarten J.P."/>
            <person name="Noll K.M."/>
        </authorList>
    </citation>
    <scope>NUCLEOTIDE SEQUENCE [LARGE SCALE GENOMIC DNA]</scope>
    <source>
        <strain evidence="2">ATCC BAA-1733 / DSM 21960 / TBF 19.5.1</strain>
    </source>
</reference>
<proteinExistence type="predicted"/>
<evidence type="ECO:0000313" key="2">
    <source>
        <dbReference type="Proteomes" id="UP000002382"/>
    </source>
</evidence>
<dbReference type="EMBL" id="CP001634">
    <property type="protein sequence ID" value="ACR79023.1"/>
    <property type="molecule type" value="Genomic_DNA"/>
</dbReference>
<accession>C5CD79</accession>
<dbReference type="Proteomes" id="UP000002382">
    <property type="component" value="Chromosome"/>
</dbReference>